<dbReference type="AlphaFoldDB" id="A0AAD8LN27"/>
<sequence>MRNYLWLKFICVLAVVSAFRAGHNRTREGKIPMSSRRNQSLSLFNTNRGSVVAQLSESLNTLADSINKNVPGGMATAVTVPLATAAAAMAISSLLDSGKAKAKAPALNRYQCSGCGFTIFPAKNREERFFSSVSTMI</sequence>
<organism evidence="2 3">
    <name type="scientific">Babesia gibsoni</name>
    <dbReference type="NCBI Taxonomy" id="33632"/>
    <lineage>
        <taxon>Eukaryota</taxon>
        <taxon>Sar</taxon>
        <taxon>Alveolata</taxon>
        <taxon>Apicomplexa</taxon>
        <taxon>Aconoidasida</taxon>
        <taxon>Piroplasmida</taxon>
        <taxon>Babesiidae</taxon>
        <taxon>Babesia</taxon>
    </lineage>
</organism>
<feature type="chain" id="PRO_5042248025" evidence="1">
    <location>
        <begin position="19"/>
        <end position="137"/>
    </location>
</feature>
<dbReference type="EMBL" id="JAVEPI010000004">
    <property type="protein sequence ID" value="KAK1442433.1"/>
    <property type="molecule type" value="Genomic_DNA"/>
</dbReference>
<reference evidence="2" key="1">
    <citation type="submission" date="2023-08" db="EMBL/GenBank/DDBJ databases">
        <title>Draft sequence of the Babesia gibsoni genome.</title>
        <authorList>
            <person name="Yamagishi J.Y."/>
            <person name="Xuan X.X."/>
        </authorList>
    </citation>
    <scope>NUCLEOTIDE SEQUENCE</scope>
    <source>
        <strain evidence="2">Azabu</strain>
    </source>
</reference>
<name>A0AAD8LN27_BABGI</name>
<evidence type="ECO:0000256" key="1">
    <source>
        <dbReference type="SAM" id="SignalP"/>
    </source>
</evidence>
<gene>
    <name evidence="2" type="ORF">BgAZ_404630</name>
</gene>
<accession>A0AAD8LN27</accession>
<keyword evidence="1" id="KW-0732">Signal</keyword>
<proteinExistence type="predicted"/>
<comment type="caution">
    <text evidence="2">The sequence shown here is derived from an EMBL/GenBank/DDBJ whole genome shotgun (WGS) entry which is preliminary data.</text>
</comment>
<keyword evidence="3" id="KW-1185">Reference proteome</keyword>
<feature type="signal peptide" evidence="1">
    <location>
        <begin position="1"/>
        <end position="18"/>
    </location>
</feature>
<evidence type="ECO:0000313" key="3">
    <source>
        <dbReference type="Proteomes" id="UP001230268"/>
    </source>
</evidence>
<dbReference type="Proteomes" id="UP001230268">
    <property type="component" value="Unassembled WGS sequence"/>
</dbReference>
<evidence type="ECO:0000313" key="2">
    <source>
        <dbReference type="EMBL" id="KAK1442433.1"/>
    </source>
</evidence>
<protein>
    <submittedName>
        <fullName evidence="2">Uncharacterized protein</fullName>
    </submittedName>
</protein>